<comment type="similarity">
    <text evidence="2">Belongs to the bacterial solute-binding protein SsuA/TauA family.</text>
</comment>
<gene>
    <name evidence="6" type="ORF">TAE01_33330</name>
</gene>
<evidence type="ECO:0000256" key="3">
    <source>
        <dbReference type="ARBA" id="ARBA00022729"/>
    </source>
</evidence>
<reference evidence="6 7" key="1">
    <citation type="submission" date="2019-07" db="EMBL/GenBank/DDBJ databases">
        <title>Whole genome shotgun sequence of Terrabacter aerolatus NBRC 106305.</title>
        <authorList>
            <person name="Hosoyama A."/>
            <person name="Uohara A."/>
            <person name="Ohji S."/>
            <person name="Ichikawa N."/>
        </authorList>
    </citation>
    <scope>NUCLEOTIDE SEQUENCE [LARGE SCALE GENOMIC DNA]</scope>
    <source>
        <strain evidence="6 7">NBRC 106305</strain>
    </source>
</reference>
<dbReference type="PANTHER" id="PTHR30024">
    <property type="entry name" value="ALIPHATIC SULFONATES-BINDING PROTEIN-RELATED"/>
    <property type="match status" value="1"/>
</dbReference>
<dbReference type="GO" id="GO:0016740">
    <property type="term" value="F:transferase activity"/>
    <property type="evidence" value="ECO:0007669"/>
    <property type="project" value="UniProtKB-KW"/>
</dbReference>
<dbReference type="RefSeq" id="WP_147067916.1">
    <property type="nucleotide sequence ID" value="NZ_BAAARO010000005.1"/>
</dbReference>
<dbReference type="Proteomes" id="UP000321534">
    <property type="component" value="Unassembled WGS sequence"/>
</dbReference>
<dbReference type="AlphaFoldDB" id="A0A512D4X9"/>
<keyword evidence="3 4" id="KW-0732">Signal</keyword>
<comment type="caution">
    <text evidence="6">The sequence shown here is derived from an EMBL/GenBank/DDBJ whole genome shotgun (WGS) entry which is preliminary data.</text>
</comment>
<keyword evidence="6" id="KW-0808">Transferase</keyword>
<feature type="signal peptide" evidence="4">
    <location>
        <begin position="1"/>
        <end position="25"/>
    </location>
</feature>
<dbReference type="PANTHER" id="PTHR30024:SF47">
    <property type="entry name" value="TAURINE-BINDING PERIPLASMIC PROTEIN"/>
    <property type="match status" value="1"/>
</dbReference>
<dbReference type="GO" id="GO:0042597">
    <property type="term" value="C:periplasmic space"/>
    <property type="evidence" value="ECO:0007669"/>
    <property type="project" value="UniProtKB-SubCell"/>
</dbReference>
<dbReference type="SUPFAM" id="SSF53850">
    <property type="entry name" value="Periplasmic binding protein-like II"/>
    <property type="match status" value="1"/>
</dbReference>
<evidence type="ECO:0000313" key="7">
    <source>
        <dbReference type="Proteomes" id="UP000321534"/>
    </source>
</evidence>
<dbReference type="InterPro" id="IPR015168">
    <property type="entry name" value="SsuA/THI5"/>
</dbReference>
<organism evidence="6 7">
    <name type="scientific">Terrabacter aerolatus</name>
    <dbReference type="NCBI Taxonomy" id="422442"/>
    <lineage>
        <taxon>Bacteria</taxon>
        <taxon>Bacillati</taxon>
        <taxon>Actinomycetota</taxon>
        <taxon>Actinomycetes</taxon>
        <taxon>Micrococcales</taxon>
        <taxon>Intrasporangiaceae</taxon>
        <taxon>Terrabacter</taxon>
    </lineage>
</organism>
<evidence type="ECO:0000256" key="1">
    <source>
        <dbReference type="ARBA" id="ARBA00004418"/>
    </source>
</evidence>
<dbReference type="EMBL" id="BJYX01000021">
    <property type="protein sequence ID" value="GEO31523.1"/>
    <property type="molecule type" value="Genomic_DNA"/>
</dbReference>
<accession>A0A512D4X9</accession>
<comment type="subcellular location">
    <subcellularLocation>
        <location evidence="1">Periplasm</location>
    </subcellularLocation>
</comment>
<proteinExistence type="inferred from homology"/>
<name>A0A512D4X9_9MICO</name>
<evidence type="ECO:0000256" key="4">
    <source>
        <dbReference type="SAM" id="SignalP"/>
    </source>
</evidence>
<feature type="chain" id="PRO_5038951181" evidence="4">
    <location>
        <begin position="26"/>
        <end position="330"/>
    </location>
</feature>
<dbReference type="PROSITE" id="PS51257">
    <property type="entry name" value="PROKAR_LIPOPROTEIN"/>
    <property type="match status" value="1"/>
</dbReference>
<keyword evidence="7" id="KW-1185">Reference proteome</keyword>
<evidence type="ECO:0000256" key="2">
    <source>
        <dbReference type="ARBA" id="ARBA00010742"/>
    </source>
</evidence>
<feature type="domain" description="SsuA/THI5-like" evidence="5">
    <location>
        <begin position="54"/>
        <end position="263"/>
    </location>
</feature>
<evidence type="ECO:0000313" key="6">
    <source>
        <dbReference type="EMBL" id="GEO31523.1"/>
    </source>
</evidence>
<protein>
    <submittedName>
        <fullName evidence="6">Myristoyl transferase</fullName>
    </submittedName>
</protein>
<sequence>MVTSRRASRTVVVLAAIASVGLASACGSDSQAAQGTGGVEKPDISVAVFPSFNALGAEAANADGMFKSAGLNVSLTKVATPAEGMPQLLGGKVQFALMDMTVPAVAKSKGVPLVLVAPGAKGTPPKDGFGVGNLWVRAGSPIKTMKDVQNATFGIPQINSQIWVDIRSAVDEAGGDSSKIKFVEVPNTLSALKAGNVDVTTTSEPAGTAALKDTSIQRLAGYTAAGGDLAYAYVTTQEFAKQNPNTVKAFEQAILKANSEVNADQAKRVQVASTYVKAPKELLEKAHFPEFGTEPISSTSVQTALDRLMKYGLLDQAKAPKAAELLPASQ</sequence>
<dbReference type="Pfam" id="PF09084">
    <property type="entry name" value="NMT1"/>
    <property type="match status" value="1"/>
</dbReference>
<dbReference type="OrthoDB" id="5174711at2"/>
<dbReference type="Gene3D" id="3.40.190.10">
    <property type="entry name" value="Periplasmic binding protein-like II"/>
    <property type="match status" value="2"/>
</dbReference>
<evidence type="ECO:0000259" key="5">
    <source>
        <dbReference type="Pfam" id="PF09084"/>
    </source>
</evidence>